<evidence type="ECO:0000256" key="4">
    <source>
        <dbReference type="ARBA" id="ARBA00022723"/>
    </source>
</evidence>
<dbReference type="OrthoDB" id="9800974at2"/>
<dbReference type="Gene3D" id="3.40.50.880">
    <property type="match status" value="1"/>
</dbReference>
<keyword evidence="14" id="KW-1185">Reference proteome</keyword>
<dbReference type="EC" id="3.2.1.23" evidence="3 8"/>
<name>A0A5C4MUY9_9RHOB</name>
<evidence type="ECO:0000256" key="6">
    <source>
        <dbReference type="ARBA" id="ARBA00022833"/>
    </source>
</evidence>
<evidence type="ECO:0000313" key="14">
    <source>
        <dbReference type="Proteomes" id="UP000305887"/>
    </source>
</evidence>
<dbReference type="GO" id="GO:0046872">
    <property type="term" value="F:metal ion binding"/>
    <property type="evidence" value="ECO:0007669"/>
    <property type="project" value="UniProtKB-KW"/>
</dbReference>
<dbReference type="InterPro" id="IPR017853">
    <property type="entry name" value="GH"/>
</dbReference>
<protein>
    <recommendedName>
        <fullName evidence="3 8">Beta-galactosidase</fullName>
        <shortName evidence="8">Beta-gal</shortName>
        <ecNumber evidence="3 8">3.2.1.23</ecNumber>
    </recommendedName>
</protein>
<feature type="active site" description="Proton donor" evidence="9">
    <location>
        <position position="144"/>
    </location>
</feature>
<evidence type="ECO:0000256" key="5">
    <source>
        <dbReference type="ARBA" id="ARBA00022801"/>
    </source>
</evidence>
<feature type="active site" description="Nucleophile" evidence="9">
    <location>
        <position position="315"/>
    </location>
</feature>
<gene>
    <name evidence="13" type="ORF">FHG66_14315</name>
</gene>
<keyword evidence="5 8" id="KW-0378">Hydrolase</keyword>
<dbReference type="PIRSF" id="PIRSF001084">
    <property type="entry name" value="B-galactosidase"/>
    <property type="match status" value="1"/>
</dbReference>
<evidence type="ECO:0000256" key="10">
    <source>
        <dbReference type="PIRSR" id="PIRSR001084-2"/>
    </source>
</evidence>
<comment type="similarity">
    <text evidence="2 8">Belongs to the glycosyl hydrolase 42 family.</text>
</comment>
<dbReference type="SUPFAM" id="SSF52317">
    <property type="entry name" value="Class I glutamine amidotransferase-like"/>
    <property type="match status" value="1"/>
</dbReference>
<dbReference type="PANTHER" id="PTHR36447:SF2">
    <property type="entry name" value="BETA-GALACTOSIDASE YESZ"/>
    <property type="match status" value="1"/>
</dbReference>
<evidence type="ECO:0000256" key="9">
    <source>
        <dbReference type="PIRSR" id="PIRSR001084-1"/>
    </source>
</evidence>
<dbReference type="Proteomes" id="UP000305887">
    <property type="component" value="Unassembled WGS sequence"/>
</dbReference>
<evidence type="ECO:0000259" key="12">
    <source>
        <dbReference type="Pfam" id="PF08532"/>
    </source>
</evidence>
<evidence type="ECO:0000313" key="13">
    <source>
        <dbReference type="EMBL" id="TNC48292.1"/>
    </source>
</evidence>
<feature type="binding site" evidence="10">
    <location>
        <position position="323"/>
    </location>
    <ligand>
        <name>substrate</name>
    </ligand>
</feature>
<evidence type="ECO:0000256" key="2">
    <source>
        <dbReference type="ARBA" id="ARBA00005940"/>
    </source>
</evidence>
<evidence type="ECO:0000256" key="3">
    <source>
        <dbReference type="ARBA" id="ARBA00012756"/>
    </source>
</evidence>
<keyword evidence="7 8" id="KW-0326">Glycosidase</keyword>
<dbReference type="EMBL" id="VDFU01000018">
    <property type="protein sequence ID" value="TNC48292.1"/>
    <property type="molecule type" value="Genomic_DNA"/>
</dbReference>
<accession>A0A5C4MUY9</accession>
<dbReference type="GO" id="GO:0009341">
    <property type="term" value="C:beta-galactosidase complex"/>
    <property type="evidence" value="ECO:0007669"/>
    <property type="project" value="InterPro"/>
</dbReference>
<dbReference type="PANTHER" id="PTHR36447">
    <property type="entry name" value="BETA-GALACTOSIDASE GANA"/>
    <property type="match status" value="1"/>
</dbReference>
<comment type="caution">
    <text evidence="13">The sequence shown here is derived from an EMBL/GenBank/DDBJ whole genome shotgun (WGS) entry which is preliminary data.</text>
</comment>
<dbReference type="CDD" id="cd03143">
    <property type="entry name" value="A4_beta-galactosidase_middle_domain"/>
    <property type="match status" value="1"/>
</dbReference>
<feature type="binding site" evidence="10">
    <location>
        <position position="105"/>
    </location>
    <ligand>
        <name>substrate</name>
    </ligand>
</feature>
<organism evidence="13 14">
    <name type="scientific">Rubellimicrobium rubrum</name>
    <dbReference type="NCBI Taxonomy" id="2585369"/>
    <lineage>
        <taxon>Bacteria</taxon>
        <taxon>Pseudomonadati</taxon>
        <taxon>Pseudomonadota</taxon>
        <taxon>Alphaproteobacteria</taxon>
        <taxon>Rhodobacterales</taxon>
        <taxon>Roseobacteraceae</taxon>
        <taxon>Rubellimicrobium</taxon>
    </lineage>
</organism>
<dbReference type="SUPFAM" id="SSF51445">
    <property type="entry name" value="(Trans)glycosidases"/>
    <property type="match status" value="1"/>
</dbReference>
<dbReference type="Gene3D" id="3.20.20.80">
    <property type="entry name" value="Glycosidases"/>
    <property type="match status" value="1"/>
</dbReference>
<evidence type="ECO:0000256" key="8">
    <source>
        <dbReference type="PIRNR" id="PIRNR001084"/>
    </source>
</evidence>
<dbReference type="RefSeq" id="WP_139077746.1">
    <property type="nucleotide sequence ID" value="NZ_VDFU01000018.1"/>
</dbReference>
<dbReference type="AlphaFoldDB" id="A0A5C4MUY9"/>
<feature type="binding site" evidence="10">
    <location>
        <position position="143"/>
    </location>
    <ligand>
        <name>substrate</name>
    </ligand>
</feature>
<dbReference type="InterPro" id="IPR013529">
    <property type="entry name" value="Glyco_hydro_42_N"/>
</dbReference>
<evidence type="ECO:0000259" key="11">
    <source>
        <dbReference type="Pfam" id="PF02449"/>
    </source>
</evidence>
<dbReference type="Pfam" id="PF02449">
    <property type="entry name" value="Glyco_hydro_42"/>
    <property type="match status" value="1"/>
</dbReference>
<dbReference type="GO" id="GO:0005975">
    <property type="term" value="P:carbohydrate metabolic process"/>
    <property type="evidence" value="ECO:0007669"/>
    <property type="project" value="InterPro"/>
</dbReference>
<feature type="domain" description="Beta-galactosidase trimerisation" evidence="12">
    <location>
        <begin position="401"/>
        <end position="588"/>
    </location>
</feature>
<evidence type="ECO:0000256" key="7">
    <source>
        <dbReference type="ARBA" id="ARBA00023295"/>
    </source>
</evidence>
<dbReference type="InterPro" id="IPR029062">
    <property type="entry name" value="Class_I_gatase-like"/>
</dbReference>
<reference evidence="13 14" key="1">
    <citation type="submission" date="2019-06" db="EMBL/GenBank/DDBJ databases">
        <title>YIM 131921 draft genome.</title>
        <authorList>
            <person name="Jiang L."/>
        </authorList>
    </citation>
    <scope>NUCLEOTIDE SEQUENCE [LARGE SCALE GENOMIC DNA]</scope>
    <source>
        <strain evidence="13 14">YIM 131921</strain>
    </source>
</reference>
<comment type="catalytic activity">
    <reaction evidence="1 8">
        <text>Hydrolysis of terminal non-reducing beta-D-galactose residues in beta-D-galactosides.</text>
        <dbReference type="EC" id="3.2.1.23"/>
    </reaction>
</comment>
<dbReference type="GO" id="GO:0004565">
    <property type="term" value="F:beta-galactosidase activity"/>
    <property type="evidence" value="ECO:0007669"/>
    <property type="project" value="UniProtKB-EC"/>
</dbReference>
<sequence>MKRSLGVCYYPEHWDEAVWAEDARRMAEAGIRWVRIGEFAWSRMEPAPGRFDWHWLDRAIATLGAAGLKVVLGTPTATPPIWMVEKHPDMLPVDRHGSPRKFGSRRHYDFSHAGYREECRRIVRLMAERYGRDPHVAAWQTDNEYACHDTVHSYSDAARAAFRDWLAQRYQSTDALNRAWGNVFWSMEVTDWSQVDLPNGTVTEPNPSLSLAFRRFASEMVVEFNRVQVEEIRRHSDAPILHNYMGRVTDFDHFAVGADLDAASWDSYPIGFLSDRIENEPERKQTFLRQGDPDNQAFHHDLYRAVGRGRWWVMEQQPGPVNWAPWNPAPLPGMVRLWTWEAFAHGAEVVSYFRWRQAPFAQEQMHAGLLRPDSEPAPGLLEAAEVAQELERMPEIDLAPAPVALVFDYESAWAWEVQPQGRDFDFWRLAFAAYRALRRAGLSVDILPPDAADLSAYKLVLAPGLMRLSDPLREALARYEGLALVGPRTDTKTEELAIRVPLGPDLPGLDARVTLAESLPPGAEVPLENGGRFLHWFEHLEGDAPVAWRTLDGRPAILGNGRVRYLAGWPDDATFDGIVRGLCAEAGIETLDLPDGLRVRDTARHRFVFNYAPEPLPWAGTILIPPAGVFWESR</sequence>
<keyword evidence="6" id="KW-0862">Zinc</keyword>
<keyword evidence="4" id="KW-0479">Metal-binding</keyword>
<feature type="domain" description="Glycoside hydrolase family 42 N-terminal" evidence="11">
    <location>
        <begin position="8"/>
        <end position="392"/>
    </location>
</feature>
<dbReference type="InterPro" id="IPR003476">
    <property type="entry name" value="Glyco_hydro_42"/>
</dbReference>
<evidence type="ECO:0000256" key="1">
    <source>
        <dbReference type="ARBA" id="ARBA00001412"/>
    </source>
</evidence>
<dbReference type="InterPro" id="IPR013738">
    <property type="entry name" value="Beta_galactosidase_Trimer"/>
</dbReference>
<proteinExistence type="inferred from homology"/>
<dbReference type="Pfam" id="PF08532">
    <property type="entry name" value="Glyco_hydro_42M"/>
    <property type="match status" value="1"/>
</dbReference>